<dbReference type="Pfam" id="PF13360">
    <property type="entry name" value="PQQ_2"/>
    <property type="match status" value="1"/>
</dbReference>
<keyword evidence="1" id="KW-0732">Signal</keyword>
<dbReference type="KEGG" id="luo:HHL09_07200"/>
<feature type="domain" description="Pyrrolo-quinoline quinone repeat" evidence="2">
    <location>
        <begin position="34"/>
        <end position="284"/>
    </location>
</feature>
<dbReference type="PANTHER" id="PTHR35340">
    <property type="entry name" value="PQQ ENZYME REPEAT PROTEIN-RELATED"/>
    <property type="match status" value="1"/>
</dbReference>
<dbReference type="InterPro" id="IPR053143">
    <property type="entry name" value="Arylsulfate_ST"/>
</dbReference>
<dbReference type="RefSeq" id="WP_169453895.1">
    <property type="nucleotide sequence ID" value="NZ_CP051774.1"/>
</dbReference>
<evidence type="ECO:0000313" key="4">
    <source>
        <dbReference type="Proteomes" id="UP000501812"/>
    </source>
</evidence>
<reference evidence="3 4" key="1">
    <citation type="submission" date="2020-04" db="EMBL/GenBank/DDBJ databases">
        <title>Luteolibacter sp. G-1-1-1 isolated from soil.</title>
        <authorList>
            <person name="Dahal R.H."/>
        </authorList>
    </citation>
    <scope>NUCLEOTIDE SEQUENCE [LARGE SCALE GENOMIC DNA]</scope>
    <source>
        <strain evidence="3 4">G-1-1-1</strain>
    </source>
</reference>
<dbReference type="Gene3D" id="2.130.10.10">
    <property type="entry name" value="YVTN repeat-like/Quinoprotein amine dehydrogenase"/>
    <property type="match status" value="1"/>
</dbReference>
<sequence>MNRLSILALAALSLAPLQARDVLLQGKGKLALWRDGKVAWEMPWGGIHDIHQGKDGLIYVQKDMREVCGIDPKKKEVVWSYDSTKSNGNEGKRLEVHAFQPLEGGKMMIAESGVGRIIEIDKDGKLLKEVTLKREHPDAHRDTRLARKLDNGHYLVCQEGDGTVREYDAEGKVVWEYAVPMFGKEPKDGHGPEAFGNCTFSALRLKNGNTLLTTGNGHSVLEVTPAKEIVWKIEQKDLEGITLAWVTTLQILPNGNYVIGNCHAGPGQPILIELEPKTKKVMWKLDGFEEFGNDVSNSVVTKP</sequence>
<feature type="signal peptide" evidence="1">
    <location>
        <begin position="1"/>
        <end position="19"/>
    </location>
</feature>
<gene>
    <name evidence="3" type="ORF">HHL09_07200</name>
</gene>
<dbReference type="InterPro" id="IPR011047">
    <property type="entry name" value="Quinoprotein_ADH-like_sf"/>
</dbReference>
<dbReference type="AlphaFoldDB" id="A0A858RG66"/>
<dbReference type="InterPro" id="IPR015943">
    <property type="entry name" value="WD40/YVTN_repeat-like_dom_sf"/>
</dbReference>
<dbReference type="Proteomes" id="UP000501812">
    <property type="component" value="Chromosome"/>
</dbReference>
<name>A0A858RG66_9BACT</name>
<protein>
    <submittedName>
        <fullName evidence="3">PQQ-binding-like beta-propeller repeat protein</fullName>
    </submittedName>
</protein>
<proteinExistence type="predicted"/>
<dbReference type="PANTHER" id="PTHR35340:SF5">
    <property type="entry name" value="ASST-DOMAIN-CONTAINING PROTEIN"/>
    <property type="match status" value="1"/>
</dbReference>
<dbReference type="EMBL" id="CP051774">
    <property type="protein sequence ID" value="QJE95581.1"/>
    <property type="molecule type" value="Genomic_DNA"/>
</dbReference>
<dbReference type="SUPFAM" id="SSF50998">
    <property type="entry name" value="Quinoprotein alcohol dehydrogenase-like"/>
    <property type="match status" value="1"/>
</dbReference>
<feature type="chain" id="PRO_5032323641" evidence="1">
    <location>
        <begin position="20"/>
        <end position="303"/>
    </location>
</feature>
<keyword evidence="4" id="KW-1185">Reference proteome</keyword>
<evidence type="ECO:0000259" key="2">
    <source>
        <dbReference type="Pfam" id="PF13360"/>
    </source>
</evidence>
<organism evidence="3 4">
    <name type="scientific">Luteolibacter luteus</name>
    <dbReference type="NCBI Taxonomy" id="2728835"/>
    <lineage>
        <taxon>Bacteria</taxon>
        <taxon>Pseudomonadati</taxon>
        <taxon>Verrucomicrobiota</taxon>
        <taxon>Verrucomicrobiia</taxon>
        <taxon>Verrucomicrobiales</taxon>
        <taxon>Verrucomicrobiaceae</taxon>
        <taxon>Luteolibacter</taxon>
    </lineage>
</organism>
<accession>A0A858RG66</accession>
<evidence type="ECO:0000313" key="3">
    <source>
        <dbReference type="EMBL" id="QJE95581.1"/>
    </source>
</evidence>
<evidence type="ECO:0000256" key="1">
    <source>
        <dbReference type="SAM" id="SignalP"/>
    </source>
</evidence>
<dbReference type="InterPro" id="IPR002372">
    <property type="entry name" value="PQQ_rpt_dom"/>
</dbReference>